<dbReference type="PIRSF" id="PIRSF006351">
    <property type="entry name" value="PTS_EIIC-Cellobiose"/>
    <property type="match status" value="1"/>
</dbReference>
<proteinExistence type="predicted"/>
<protein>
    <recommendedName>
        <fullName evidence="8">Permease IIC component</fullName>
    </recommendedName>
</protein>
<evidence type="ECO:0000256" key="3">
    <source>
        <dbReference type="ARBA" id="ARBA00022475"/>
    </source>
</evidence>
<dbReference type="InterPro" id="IPR003352">
    <property type="entry name" value="PTS_EIIC"/>
</dbReference>
<evidence type="ECO:0000313" key="11">
    <source>
        <dbReference type="EMBL" id="PEG32424.1"/>
    </source>
</evidence>
<keyword evidence="5 9" id="KW-0812">Transmembrane</keyword>
<evidence type="ECO:0000259" key="10">
    <source>
        <dbReference type="PROSITE" id="PS51105"/>
    </source>
</evidence>
<evidence type="ECO:0000256" key="4">
    <source>
        <dbReference type="ARBA" id="ARBA00022597"/>
    </source>
</evidence>
<feature type="domain" description="PTS EIIC type-3" evidence="10">
    <location>
        <begin position="9"/>
        <end position="425"/>
    </location>
</feature>
<feature type="transmembrane region" description="Helical" evidence="9">
    <location>
        <begin position="109"/>
        <end position="127"/>
    </location>
</feature>
<feature type="transmembrane region" description="Helical" evidence="9">
    <location>
        <begin position="32"/>
        <end position="51"/>
    </location>
</feature>
<name>A0A2A7ML49_9CLOT</name>
<dbReference type="GO" id="GO:0008982">
    <property type="term" value="F:protein-N(PI)-phosphohistidine-sugar phosphotransferase activity"/>
    <property type="evidence" value="ECO:0007669"/>
    <property type="project" value="UniProtKB-UniRule"/>
</dbReference>
<keyword evidence="12" id="KW-1185">Reference proteome</keyword>
<feature type="transmembrane region" description="Helical" evidence="9">
    <location>
        <begin position="71"/>
        <end position="97"/>
    </location>
</feature>
<comment type="subcellular location">
    <subcellularLocation>
        <location evidence="1">Cell membrane</location>
        <topology evidence="1">Multi-pass membrane protein</topology>
    </subcellularLocation>
</comment>
<feature type="transmembrane region" description="Helical" evidence="9">
    <location>
        <begin position="186"/>
        <end position="208"/>
    </location>
</feature>
<keyword evidence="7 8" id="KW-0472">Membrane</keyword>
<dbReference type="AlphaFoldDB" id="A0A2A7ML49"/>
<feature type="transmembrane region" description="Helical" evidence="9">
    <location>
        <begin position="220"/>
        <end position="244"/>
    </location>
</feature>
<feature type="transmembrane region" description="Helical" evidence="9">
    <location>
        <begin position="251"/>
        <end position="272"/>
    </location>
</feature>
<sequence>MYKKFLDMLEKYLSPIAAMVSRNYILMAIKDAFILSMPFTVVGSLTGLVKSQGDFWFAKWGVSLDGILGKILNIFGNVNVVAMGLVGVIIVLSSSYYYAEHLSKDNKDVMPMTASIIAFVTYFVTIPDKITIGSESASAYTINFFNYEAMFTALIVGLVTTYLYAKFMKSKFTIKLPDTVPPMVFNSFKAIIPFSGVLLIFSTLRVVVESFGFESIQKLIAQFIVAPLSNVGTGLPAVIIVILIMQLLWFFGIHGFSIMWGLISVIWMPIFMKDIDIYMKTGSLETITHVAPNTLSNVYAMIGGSGSTLALVVLMLIMAPKGSSERAVGKVALIPGLFGINEPVSFGLPIVLNPTMFLPFVMVPIINAVVAYFAISSGLVTPLVVLNSGAEPVFLNVLVLAGFRWSPVILYGVLFILDMFLYAPFLSLQLKQNKTQENA</sequence>
<dbReference type="PANTHER" id="PTHR33989:SF4">
    <property type="entry name" value="PTS SYSTEM N,N'-DIACETYLCHITOBIOSE-SPECIFIC EIIC COMPONENT"/>
    <property type="match status" value="1"/>
</dbReference>
<dbReference type="PANTHER" id="PTHR33989">
    <property type="match status" value="1"/>
</dbReference>
<dbReference type="InterPro" id="IPR051088">
    <property type="entry name" value="PTS_Sugar-EIIC/EIIB"/>
</dbReference>
<comment type="function">
    <text evidence="8">The phosphoenolpyruvate-dependent sugar phosphotransferase system (PTS), a major carbohydrate active -transport system, catalyzes the phosphorylation of incoming sugar substrates concomitant with their translocation across the cell membrane.</text>
</comment>
<dbReference type="RefSeq" id="WP_058296567.1">
    <property type="nucleotide sequence ID" value="NZ_CAKJVD010000083.1"/>
</dbReference>
<dbReference type="STRING" id="137838.GCA_001458595_03940"/>
<reference evidence="11 12" key="1">
    <citation type="submission" date="2017-10" db="EMBL/GenBank/DDBJ databases">
        <title>Effective Description of Clostridium neonatale sp. nov. linked to necrotizing enterocolitis in neonates and a clarification of species assignable to the genus Clostridium (Prazmowski 1880) emend. Lawson and Rainey 2016.</title>
        <authorList>
            <person name="Bernard K."/>
            <person name="Burdz T."/>
            <person name="Wiebe D."/>
            <person name="Balcewich B."/>
            <person name="Alfa M."/>
            <person name="Bernier A.-M."/>
        </authorList>
    </citation>
    <scope>NUCLEOTIDE SEQUENCE [LARGE SCALE GENOMIC DNA]</scope>
    <source>
        <strain evidence="11 12">LCDC99A005</strain>
    </source>
</reference>
<dbReference type="InterPro" id="IPR004796">
    <property type="entry name" value="PTS_IIC_cello"/>
</dbReference>
<dbReference type="GO" id="GO:0009401">
    <property type="term" value="P:phosphoenolpyruvate-dependent sugar phosphotransferase system"/>
    <property type="evidence" value="ECO:0007669"/>
    <property type="project" value="InterPro"/>
</dbReference>
<keyword evidence="3 8" id="KW-1003">Cell membrane</keyword>
<evidence type="ECO:0000256" key="1">
    <source>
        <dbReference type="ARBA" id="ARBA00004651"/>
    </source>
</evidence>
<dbReference type="GO" id="GO:0005886">
    <property type="term" value="C:plasma membrane"/>
    <property type="evidence" value="ECO:0007669"/>
    <property type="project" value="UniProtKB-SubCell"/>
</dbReference>
<evidence type="ECO:0000256" key="9">
    <source>
        <dbReference type="SAM" id="Phobius"/>
    </source>
</evidence>
<dbReference type="OrthoDB" id="1641940at2"/>
<feature type="transmembrane region" description="Helical" evidence="9">
    <location>
        <begin position="331"/>
        <end position="351"/>
    </location>
</feature>
<organism evidence="11 12">
    <name type="scientific">Clostridium neonatale</name>
    <dbReference type="NCBI Taxonomy" id="137838"/>
    <lineage>
        <taxon>Bacteria</taxon>
        <taxon>Bacillati</taxon>
        <taxon>Bacillota</taxon>
        <taxon>Clostridia</taxon>
        <taxon>Eubacteriales</taxon>
        <taxon>Clostridiaceae</taxon>
        <taxon>Clostridium</taxon>
    </lineage>
</organism>
<feature type="transmembrane region" description="Helical" evidence="9">
    <location>
        <begin position="298"/>
        <end position="319"/>
    </location>
</feature>
<dbReference type="Proteomes" id="UP000220840">
    <property type="component" value="Unassembled WGS sequence"/>
</dbReference>
<evidence type="ECO:0000256" key="7">
    <source>
        <dbReference type="ARBA" id="ARBA00023136"/>
    </source>
</evidence>
<feature type="transmembrane region" description="Helical" evidence="9">
    <location>
        <begin position="357"/>
        <end position="375"/>
    </location>
</feature>
<evidence type="ECO:0000256" key="2">
    <source>
        <dbReference type="ARBA" id="ARBA00022448"/>
    </source>
</evidence>
<accession>A0A2A7ML49</accession>
<dbReference type="NCBIfam" id="TIGR00410">
    <property type="entry name" value="lacE"/>
    <property type="match status" value="1"/>
</dbReference>
<feature type="transmembrane region" description="Helical" evidence="9">
    <location>
        <begin position="147"/>
        <end position="165"/>
    </location>
</feature>
<keyword evidence="6 9" id="KW-1133">Transmembrane helix</keyword>
<comment type="caution">
    <text evidence="11">The sequence shown here is derived from an EMBL/GenBank/DDBJ whole genome shotgun (WGS) entry which is preliminary data.</text>
</comment>
<evidence type="ECO:0000313" key="12">
    <source>
        <dbReference type="Proteomes" id="UP000220840"/>
    </source>
</evidence>
<dbReference type="Pfam" id="PF02378">
    <property type="entry name" value="PTS_EIIC"/>
    <property type="match status" value="1"/>
</dbReference>
<dbReference type="PROSITE" id="PS51105">
    <property type="entry name" value="PTS_EIIC_TYPE_3"/>
    <property type="match status" value="1"/>
</dbReference>
<evidence type="ECO:0000256" key="8">
    <source>
        <dbReference type="PIRNR" id="PIRNR006351"/>
    </source>
</evidence>
<evidence type="ECO:0000256" key="6">
    <source>
        <dbReference type="ARBA" id="ARBA00022989"/>
    </source>
</evidence>
<dbReference type="EMBL" id="PDCJ01000001">
    <property type="protein sequence ID" value="PEG32424.1"/>
    <property type="molecule type" value="Genomic_DNA"/>
</dbReference>
<gene>
    <name evidence="11" type="ORF">CQ394_12250</name>
</gene>
<dbReference type="InterPro" id="IPR004501">
    <property type="entry name" value="PTS_EIIC_3"/>
</dbReference>
<evidence type="ECO:0000256" key="5">
    <source>
        <dbReference type="ARBA" id="ARBA00022692"/>
    </source>
</evidence>
<keyword evidence="2 8" id="KW-0813">Transport</keyword>
<keyword evidence="4 8" id="KW-0762">Sugar transport</keyword>